<dbReference type="Proteomes" id="UP000005481">
    <property type="component" value="Unassembled WGS sequence"/>
</dbReference>
<dbReference type="InterPro" id="IPR039537">
    <property type="entry name" value="Retrotran_Ty1/copia-like"/>
</dbReference>
<sequence>MDIKYVPQECIKENPQGMRYCQFTAIDEYSRECVMSIIDEKSVTNTGEFLVTLEACMGFKVITVQTDNGREFTNRGKKERLCQFDIAAQRLGIIHKTIRPFSPWQNGKVERSHRVDGERFYRRSFDNIEELRKVHRRYTSR</sequence>
<dbReference type="Pfam" id="PF00665">
    <property type="entry name" value="rve"/>
    <property type="match status" value="1"/>
</dbReference>
<dbReference type="GO" id="GO:0003676">
    <property type="term" value="F:nucleic acid binding"/>
    <property type="evidence" value="ECO:0007669"/>
    <property type="project" value="InterPro"/>
</dbReference>
<name>G9YHH3_9FIRM</name>
<accession>G9YHH3</accession>
<dbReference type="STRING" id="861450.HMPREF0080_01104"/>
<dbReference type="EMBL" id="AGCJ01000042">
    <property type="protein sequence ID" value="EHM40763.1"/>
    <property type="molecule type" value="Genomic_DNA"/>
</dbReference>
<dbReference type="HOGENOM" id="CLU_027402_15_2_9"/>
<dbReference type="PANTHER" id="PTHR42648">
    <property type="entry name" value="TRANSPOSASE, PUTATIVE-RELATED"/>
    <property type="match status" value="1"/>
</dbReference>
<reference evidence="2 3" key="1">
    <citation type="submission" date="2011-08" db="EMBL/GenBank/DDBJ databases">
        <authorList>
            <person name="Weinstock G."/>
            <person name="Sodergren E."/>
            <person name="Clifton S."/>
            <person name="Fulton L."/>
            <person name="Fulton B."/>
            <person name="Courtney L."/>
            <person name="Fronick C."/>
            <person name="Harrison M."/>
            <person name="Strong C."/>
            <person name="Farmer C."/>
            <person name="Delahaunty K."/>
            <person name="Markovic C."/>
            <person name="Hall O."/>
            <person name="Minx P."/>
            <person name="Tomlinson C."/>
            <person name="Mitreva M."/>
            <person name="Hou S."/>
            <person name="Chen J."/>
            <person name="Wollam A."/>
            <person name="Pepin K.H."/>
            <person name="Johnson M."/>
            <person name="Bhonagiri V."/>
            <person name="Zhang X."/>
            <person name="Suruliraj S."/>
            <person name="Warren W."/>
            <person name="Chinwalla A."/>
            <person name="Mardis E.R."/>
            <person name="Wilson R.K."/>
        </authorList>
    </citation>
    <scope>NUCLEOTIDE SEQUENCE [LARGE SCALE GENOMIC DNA]</scope>
    <source>
        <strain evidence="2 3">F0357</strain>
    </source>
</reference>
<dbReference type="InterPro" id="IPR001584">
    <property type="entry name" value="Integrase_cat-core"/>
</dbReference>
<feature type="domain" description="Integrase catalytic" evidence="1">
    <location>
        <begin position="1"/>
        <end position="141"/>
    </location>
</feature>
<protein>
    <recommendedName>
        <fullName evidence="1">Integrase catalytic domain-containing protein</fullName>
    </recommendedName>
</protein>
<dbReference type="SUPFAM" id="SSF53098">
    <property type="entry name" value="Ribonuclease H-like"/>
    <property type="match status" value="1"/>
</dbReference>
<dbReference type="eggNOG" id="COG2801">
    <property type="taxonomic scope" value="Bacteria"/>
</dbReference>
<dbReference type="PANTHER" id="PTHR42648:SF15">
    <property type="entry name" value="BLL8290 PROTEIN"/>
    <property type="match status" value="1"/>
</dbReference>
<dbReference type="PROSITE" id="PS50994">
    <property type="entry name" value="INTEGRASE"/>
    <property type="match status" value="1"/>
</dbReference>
<evidence type="ECO:0000313" key="2">
    <source>
        <dbReference type="EMBL" id="EHM40763.1"/>
    </source>
</evidence>
<organism evidence="2 3">
    <name type="scientific">Anaeroglobus geminatus F0357</name>
    <dbReference type="NCBI Taxonomy" id="861450"/>
    <lineage>
        <taxon>Bacteria</taxon>
        <taxon>Bacillati</taxon>
        <taxon>Bacillota</taxon>
        <taxon>Negativicutes</taxon>
        <taxon>Veillonellales</taxon>
        <taxon>Veillonellaceae</taxon>
        <taxon>Anaeroglobus</taxon>
    </lineage>
</organism>
<dbReference type="GO" id="GO:0015074">
    <property type="term" value="P:DNA integration"/>
    <property type="evidence" value="ECO:0007669"/>
    <property type="project" value="InterPro"/>
</dbReference>
<dbReference type="InterPro" id="IPR012337">
    <property type="entry name" value="RNaseH-like_sf"/>
</dbReference>
<gene>
    <name evidence="2" type="ORF">HMPREF0080_01104</name>
</gene>
<evidence type="ECO:0000313" key="3">
    <source>
        <dbReference type="Proteomes" id="UP000005481"/>
    </source>
</evidence>
<dbReference type="AlphaFoldDB" id="G9YHH3"/>
<keyword evidence="3" id="KW-1185">Reference proteome</keyword>
<comment type="caution">
    <text evidence="2">The sequence shown here is derived from an EMBL/GenBank/DDBJ whole genome shotgun (WGS) entry which is preliminary data.</text>
</comment>
<dbReference type="Gene3D" id="3.30.420.10">
    <property type="entry name" value="Ribonuclease H-like superfamily/Ribonuclease H"/>
    <property type="match status" value="1"/>
</dbReference>
<evidence type="ECO:0000259" key="1">
    <source>
        <dbReference type="PROSITE" id="PS50994"/>
    </source>
</evidence>
<proteinExistence type="predicted"/>
<dbReference type="InterPro" id="IPR036397">
    <property type="entry name" value="RNaseH_sf"/>
</dbReference>